<comment type="caution">
    <text evidence="2">The sequence shown here is derived from an EMBL/GenBank/DDBJ whole genome shotgun (WGS) entry which is preliminary data.</text>
</comment>
<name>A0ABV0W5J3_9TELE</name>
<keyword evidence="1" id="KW-0472">Membrane</keyword>
<dbReference type="EMBL" id="JAHRIM010025255">
    <property type="protein sequence ID" value="MEQ2263953.1"/>
    <property type="molecule type" value="Genomic_DNA"/>
</dbReference>
<organism evidence="2 3">
    <name type="scientific">Xenotaenia resolanae</name>
    <dbReference type="NCBI Taxonomy" id="208358"/>
    <lineage>
        <taxon>Eukaryota</taxon>
        <taxon>Metazoa</taxon>
        <taxon>Chordata</taxon>
        <taxon>Craniata</taxon>
        <taxon>Vertebrata</taxon>
        <taxon>Euteleostomi</taxon>
        <taxon>Actinopterygii</taxon>
        <taxon>Neopterygii</taxon>
        <taxon>Teleostei</taxon>
        <taxon>Neoteleostei</taxon>
        <taxon>Acanthomorphata</taxon>
        <taxon>Ovalentaria</taxon>
        <taxon>Atherinomorphae</taxon>
        <taxon>Cyprinodontiformes</taxon>
        <taxon>Goodeidae</taxon>
        <taxon>Xenotaenia</taxon>
    </lineage>
</organism>
<evidence type="ECO:0008006" key="4">
    <source>
        <dbReference type="Google" id="ProtNLM"/>
    </source>
</evidence>
<sequence length="120" mass="13511">MFYVLLWYSTSPGVPPFYLCLHSLLVVWGGGYVFVFGQLPAICICCLHEELRCDDAGEVVISLSLSYRSPAQVNLCLLFGETCLNCMSASCFYKFRRSPVITLRRSSLPSQLTVWLLSQN</sequence>
<keyword evidence="1" id="KW-1133">Transmembrane helix</keyword>
<evidence type="ECO:0000313" key="2">
    <source>
        <dbReference type="EMBL" id="MEQ2263953.1"/>
    </source>
</evidence>
<evidence type="ECO:0000256" key="1">
    <source>
        <dbReference type="SAM" id="Phobius"/>
    </source>
</evidence>
<dbReference type="Proteomes" id="UP001444071">
    <property type="component" value="Unassembled WGS sequence"/>
</dbReference>
<accession>A0ABV0W5J3</accession>
<keyword evidence="1" id="KW-0812">Transmembrane</keyword>
<evidence type="ECO:0000313" key="3">
    <source>
        <dbReference type="Proteomes" id="UP001444071"/>
    </source>
</evidence>
<protein>
    <recommendedName>
        <fullName evidence="4">Secreted protein</fullName>
    </recommendedName>
</protein>
<reference evidence="2 3" key="1">
    <citation type="submission" date="2021-06" db="EMBL/GenBank/DDBJ databases">
        <authorList>
            <person name="Palmer J.M."/>
        </authorList>
    </citation>
    <scope>NUCLEOTIDE SEQUENCE [LARGE SCALE GENOMIC DNA]</scope>
    <source>
        <strain evidence="2 3">XR_2019</strain>
        <tissue evidence="2">Muscle</tissue>
    </source>
</reference>
<gene>
    <name evidence="2" type="ORF">XENORESO_016016</name>
</gene>
<feature type="transmembrane region" description="Helical" evidence="1">
    <location>
        <begin position="16"/>
        <end position="35"/>
    </location>
</feature>
<keyword evidence="3" id="KW-1185">Reference proteome</keyword>
<proteinExistence type="predicted"/>